<dbReference type="InterPro" id="IPR016181">
    <property type="entry name" value="Acyl_CoA_acyltransferase"/>
</dbReference>
<keyword evidence="2" id="KW-0012">Acyltransferase</keyword>
<dbReference type="PANTHER" id="PTHR43877">
    <property type="entry name" value="AMINOALKYLPHOSPHONATE N-ACETYLTRANSFERASE-RELATED-RELATED"/>
    <property type="match status" value="1"/>
</dbReference>
<dbReference type="EMBL" id="WIXJ01000005">
    <property type="protein sequence ID" value="MQY51853.1"/>
    <property type="molecule type" value="Genomic_DNA"/>
</dbReference>
<dbReference type="PANTHER" id="PTHR43877:SF1">
    <property type="entry name" value="ACETYLTRANSFERASE"/>
    <property type="match status" value="1"/>
</dbReference>
<sequence length="183" mass="19640">MSITLSPMRADDIAAVARLARVVWQVTYRDIITQAQIDYMLDERYAAPRLLAELASDAHWWDLAREASPALGAAATPDAAGAPGGTLLAFAATQRSSQPGELKLDKLYVDPAQQRRGIGGALIARAVARTRDLGCHTLILAVNKSNAPAIAAYGKHGFAVRESVRVDIGHGFVMDDFIMARSV</sequence>
<evidence type="ECO:0000256" key="2">
    <source>
        <dbReference type="ARBA" id="ARBA00023315"/>
    </source>
</evidence>
<organism evidence="4 5">
    <name type="scientific">Rhodocyclus tenuis</name>
    <name type="common">Rhodospirillum tenue</name>
    <dbReference type="NCBI Taxonomy" id="1066"/>
    <lineage>
        <taxon>Bacteria</taxon>
        <taxon>Pseudomonadati</taxon>
        <taxon>Pseudomonadota</taxon>
        <taxon>Betaproteobacteria</taxon>
        <taxon>Rhodocyclales</taxon>
        <taxon>Rhodocyclaceae</taxon>
        <taxon>Rhodocyclus</taxon>
    </lineage>
</organism>
<protein>
    <submittedName>
        <fullName evidence="4">GNAT family N-acetyltransferase</fullName>
    </submittedName>
</protein>
<proteinExistence type="predicted"/>
<dbReference type="GO" id="GO:0016747">
    <property type="term" value="F:acyltransferase activity, transferring groups other than amino-acyl groups"/>
    <property type="evidence" value="ECO:0007669"/>
    <property type="project" value="InterPro"/>
</dbReference>
<evidence type="ECO:0000313" key="4">
    <source>
        <dbReference type="EMBL" id="MQY51853.1"/>
    </source>
</evidence>
<dbReference type="Pfam" id="PF00583">
    <property type="entry name" value="Acetyltransf_1"/>
    <property type="match status" value="1"/>
</dbReference>
<evidence type="ECO:0000256" key="1">
    <source>
        <dbReference type="ARBA" id="ARBA00022679"/>
    </source>
</evidence>
<gene>
    <name evidence="4" type="ORF">GHK24_08700</name>
</gene>
<reference evidence="4 5" key="1">
    <citation type="submission" date="2019-10" db="EMBL/GenBank/DDBJ databases">
        <title>Whole-genome sequence of the purple nonsulfur photosynthetic bacterium Rhodocyclus tenuis.</title>
        <authorList>
            <person name="Kyndt J.A."/>
            <person name="Meyer T.E."/>
        </authorList>
    </citation>
    <scope>NUCLEOTIDE SEQUENCE [LARGE SCALE GENOMIC DNA]</scope>
    <source>
        <strain evidence="4 5">DSM 110</strain>
    </source>
</reference>
<evidence type="ECO:0000259" key="3">
    <source>
        <dbReference type="PROSITE" id="PS51186"/>
    </source>
</evidence>
<keyword evidence="1" id="KW-0808">Transferase</keyword>
<dbReference type="InterPro" id="IPR050832">
    <property type="entry name" value="Bact_Acetyltransf"/>
</dbReference>
<dbReference type="InterPro" id="IPR000182">
    <property type="entry name" value="GNAT_dom"/>
</dbReference>
<feature type="domain" description="N-acetyltransferase" evidence="3">
    <location>
        <begin position="26"/>
        <end position="183"/>
    </location>
</feature>
<comment type="caution">
    <text evidence="4">The sequence shown here is derived from an EMBL/GenBank/DDBJ whole genome shotgun (WGS) entry which is preliminary data.</text>
</comment>
<dbReference type="CDD" id="cd04301">
    <property type="entry name" value="NAT_SF"/>
    <property type="match status" value="1"/>
</dbReference>
<evidence type="ECO:0000313" key="5">
    <source>
        <dbReference type="Proteomes" id="UP000480275"/>
    </source>
</evidence>
<dbReference type="PROSITE" id="PS51186">
    <property type="entry name" value="GNAT"/>
    <property type="match status" value="1"/>
</dbReference>
<dbReference type="Proteomes" id="UP000480275">
    <property type="component" value="Unassembled WGS sequence"/>
</dbReference>
<dbReference type="SUPFAM" id="SSF55729">
    <property type="entry name" value="Acyl-CoA N-acyltransferases (Nat)"/>
    <property type="match status" value="1"/>
</dbReference>
<dbReference type="OrthoDB" id="9799601at2"/>
<accession>A0A6L5JWX1</accession>
<dbReference type="AlphaFoldDB" id="A0A6L5JWX1"/>
<name>A0A6L5JWX1_RHOTE</name>
<dbReference type="Gene3D" id="3.40.630.30">
    <property type="match status" value="1"/>
</dbReference>